<sequence length="454" mass="50157">MASKLRREVNTAICDGIHDRISLAERAGLARLLEERDADGTTLFNRLKRPAQGPSWSHFKNLTKRLEWVDGLGDTDVWMDGVAAGKVTDFAGEADAADVAELRDYRPVKRIALVACLVHKARMRVRDDLATMFCKRVATKVKKAKQELEEIRLAEREIVEALIGNYRTVLKNIDADGPARAALVKAAAMTAETRQALHGLDETATAEEVAKRLDGNVSPALLALANALAVQAGGLGTVTQTVEEFGGFDKQYEQIEKVSAHHGNFWEPLLYGQIGRDRAVMFDLAEKLEFTATSEDGRVLDALAHAQRHQAARGEYITAFDEMGRGWTSPSPPTTGARPCSTRPARASLCASTSRRWSSPPSRRNCAPATSRWSARRSTPTGPSSCSRGRRCRRSWAPTWWRSASPRRARRPRSTLASSAGSWRTSCGTLPRRRTPGTRTTRAWSSTRRPVSRR</sequence>
<keyword evidence="2" id="KW-1185">Reference proteome</keyword>
<gene>
    <name evidence="1" type="ORF">WKI58_37895</name>
</gene>
<dbReference type="Proteomes" id="UP001375539">
    <property type="component" value="Unassembled WGS sequence"/>
</dbReference>
<dbReference type="EMBL" id="JBBKAI010000002">
    <property type="protein sequence ID" value="MEJ8662179.1"/>
    <property type="molecule type" value="Genomic_DNA"/>
</dbReference>
<name>A0ACC6QUY1_9ACTN</name>
<proteinExistence type="predicted"/>
<evidence type="ECO:0000313" key="2">
    <source>
        <dbReference type="Proteomes" id="UP001375539"/>
    </source>
</evidence>
<comment type="caution">
    <text evidence="1">The sequence shown here is derived from an EMBL/GenBank/DDBJ whole genome shotgun (WGS) entry which is preliminary data.</text>
</comment>
<accession>A0ACC6QUY1</accession>
<evidence type="ECO:0000313" key="1">
    <source>
        <dbReference type="EMBL" id="MEJ8662179.1"/>
    </source>
</evidence>
<protein>
    <submittedName>
        <fullName evidence="1">Uncharacterized protein</fullName>
    </submittedName>
</protein>
<reference evidence="1" key="1">
    <citation type="submission" date="2024-03" db="EMBL/GenBank/DDBJ databases">
        <title>Novel Streptomyces species of biotechnological and ecological value are a feature of Machair soil.</title>
        <authorList>
            <person name="Prole J.R."/>
            <person name="Goodfellow M."/>
            <person name="Allenby N."/>
            <person name="Ward A.C."/>
        </authorList>
    </citation>
    <scope>NUCLEOTIDE SEQUENCE</scope>
    <source>
        <strain evidence="1">MS1.AVA.4</strain>
    </source>
</reference>
<organism evidence="1 2">
    <name type="scientific">Streptomyces pratisoli</name>
    <dbReference type="NCBI Taxonomy" id="3139917"/>
    <lineage>
        <taxon>Bacteria</taxon>
        <taxon>Bacillati</taxon>
        <taxon>Actinomycetota</taxon>
        <taxon>Actinomycetes</taxon>
        <taxon>Kitasatosporales</taxon>
        <taxon>Streptomycetaceae</taxon>
        <taxon>Streptomyces</taxon>
    </lineage>
</organism>